<keyword evidence="5 6" id="KW-0349">Heme</keyword>
<dbReference type="AlphaFoldDB" id="A0A0L0S3V8"/>
<evidence type="ECO:0000313" key="8">
    <source>
        <dbReference type="Proteomes" id="UP000054350"/>
    </source>
</evidence>
<protein>
    <recommendedName>
        <fullName evidence="9">Cytochrome P450</fullName>
    </recommendedName>
</protein>
<dbReference type="VEuPathDB" id="FungiDB:AMAG_02971"/>
<reference evidence="8" key="2">
    <citation type="submission" date="2009-11" db="EMBL/GenBank/DDBJ databases">
        <title>The Genome Sequence of Allomyces macrogynus strain ATCC 38327.</title>
        <authorList>
            <consortium name="The Broad Institute Genome Sequencing Platform"/>
            <person name="Russ C."/>
            <person name="Cuomo C."/>
            <person name="Shea T."/>
            <person name="Young S.K."/>
            <person name="Zeng Q."/>
            <person name="Koehrsen M."/>
            <person name="Haas B."/>
            <person name="Borodovsky M."/>
            <person name="Guigo R."/>
            <person name="Alvarado L."/>
            <person name="Berlin A."/>
            <person name="Borenstein D."/>
            <person name="Chen Z."/>
            <person name="Engels R."/>
            <person name="Freedman E."/>
            <person name="Gellesch M."/>
            <person name="Goldberg J."/>
            <person name="Griggs A."/>
            <person name="Gujja S."/>
            <person name="Heiman D."/>
            <person name="Hepburn T."/>
            <person name="Howarth C."/>
            <person name="Jen D."/>
            <person name="Larson L."/>
            <person name="Lewis B."/>
            <person name="Mehta T."/>
            <person name="Park D."/>
            <person name="Pearson M."/>
            <person name="Roberts A."/>
            <person name="Saif S."/>
            <person name="Shenoy N."/>
            <person name="Sisk P."/>
            <person name="Stolte C."/>
            <person name="Sykes S."/>
            <person name="Walk T."/>
            <person name="White J."/>
            <person name="Yandava C."/>
            <person name="Burger G."/>
            <person name="Gray M.W."/>
            <person name="Holland P.W.H."/>
            <person name="King N."/>
            <person name="Lang F.B.F."/>
            <person name="Roger A.J."/>
            <person name="Ruiz-Trillo I."/>
            <person name="Lander E."/>
            <person name="Nusbaum C."/>
        </authorList>
    </citation>
    <scope>NUCLEOTIDE SEQUENCE [LARGE SCALE GENOMIC DNA]</scope>
    <source>
        <strain evidence="8">ATCC 38327</strain>
    </source>
</reference>
<dbReference type="PANTHER" id="PTHR24305:SF166">
    <property type="entry name" value="CYTOCHROME P450 12A4, MITOCHONDRIAL-RELATED"/>
    <property type="match status" value="1"/>
</dbReference>
<dbReference type="Pfam" id="PF00067">
    <property type="entry name" value="p450"/>
    <property type="match status" value="1"/>
</dbReference>
<dbReference type="InterPro" id="IPR017972">
    <property type="entry name" value="Cyt_P450_CS"/>
</dbReference>
<dbReference type="GO" id="GO:0016705">
    <property type="term" value="F:oxidoreductase activity, acting on paired donors, with incorporation or reduction of molecular oxygen"/>
    <property type="evidence" value="ECO:0007669"/>
    <property type="project" value="InterPro"/>
</dbReference>
<dbReference type="GO" id="GO:0020037">
    <property type="term" value="F:heme binding"/>
    <property type="evidence" value="ECO:0007669"/>
    <property type="project" value="InterPro"/>
</dbReference>
<evidence type="ECO:0008006" key="9">
    <source>
        <dbReference type="Google" id="ProtNLM"/>
    </source>
</evidence>
<dbReference type="Gene3D" id="1.10.630.10">
    <property type="entry name" value="Cytochrome P450"/>
    <property type="match status" value="1"/>
</dbReference>
<organism evidence="7 8">
    <name type="scientific">Allomyces macrogynus (strain ATCC 38327)</name>
    <name type="common">Allomyces javanicus var. macrogynus</name>
    <dbReference type="NCBI Taxonomy" id="578462"/>
    <lineage>
        <taxon>Eukaryota</taxon>
        <taxon>Fungi</taxon>
        <taxon>Fungi incertae sedis</taxon>
        <taxon>Blastocladiomycota</taxon>
        <taxon>Blastocladiomycetes</taxon>
        <taxon>Blastocladiales</taxon>
        <taxon>Blastocladiaceae</taxon>
        <taxon>Allomyces</taxon>
    </lineage>
</organism>
<comment type="cofactor">
    <cofactor evidence="1 5">
        <name>heme</name>
        <dbReference type="ChEBI" id="CHEBI:30413"/>
    </cofactor>
</comment>
<evidence type="ECO:0000256" key="2">
    <source>
        <dbReference type="ARBA" id="ARBA00010617"/>
    </source>
</evidence>
<evidence type="ECO:0000313" key="7">
    <source>
        <dbReference type="EMBL" id="KNE57238.1"/>
    </source>
</evidence>
<comment type="similarity">
    <text evidence="2 6">Belongs to the cytochrome P450 family.</text>
</comment>
<dbReference type="PRINTS" id="PR00463">
    <property type="entry name" value="EP450I"/>
</dbReference>
<keyword evidence="8" id="KW-1185">Reference proteome</keyword>
<dbReference type="OrthoDB" id="1470350at2759"/>
<accession>A0A0L0S3V8</accession>
<dbReference type="Proteomes" id="UP000054350">
    <property type="component" value="Unassembled WGS sequence"/>
</dbReference>
<dbReference type="InterPro" id="IPR050121">
    <property type="entry name" value="Cytochrome_P450_monoxygenase"/>
</dbReference>
<dbReference type="GO" id="GO:0005506">
    <property type="term" value="F:iron ion binding"/>
    <property type="evidence" value="ECO:0007669"/>
    <property type="project" value="InterPro"/>
</dbReference>
<feature type="binding site" description="axial binding residue" evidence="5">
    <location>
        <position position="507"/>
    </location>
    <ligand>
        <name>heme</name>
        <dbReference type="ChEBI" id="CHEBI:30413"/>
    </ligand>
    <ligandPart>
        <name>Fe</name>
        <dbReference type="ChEBI" id="CHEBI:18248"/>
    </ligandPart>
</feature>
<dbReference type="PROSITE" id="PS00086">
    <property type="entry name" value="CYTOCHROME_P450"/>
    <property type="match status" value="1"/>
</dbReference>
<gene>
    <name evidence="7" type="ORF">AMAG_02971</name>
</gene>
<reference evidence="7 8" key="1">
    <citation type="submission" date="2009-11" db="EMBL/GenBank/DDBJ databases">
        <title>Annotation of Allomyces macrogynus ATCC 38327.</title>
        <authorList>
            <consortium name="The Broad Institute Genome Sequencing Platform"/>
            <person name="Russ C."/>
            <person name="Cuomo C."/>
            <person name="Burger G."/>
            <person name="Gray M.W."/>
            <person name="Holland P.W.H."/>
            <person name="King N."/>
            <person name="Lang F.B.F."/>
            <person name="Roger A.J."/>
            <person name="Ruiz-Trillo I."/>
            <person name="Young S.K."/>
            <person name="Zeng Q."/>
            <person name="Gargeya S."/>
            <person name="Fitzgerald M."/>
            <person name="Haas B."/>
            <person name="Abouelleil A."/>
            <person name="Alvarado L."/>
            <person name="Arachchi H.M."/>
            <person name="Berlin A."/>
            <person name="Chapman S.B."/>
            <person name="Gearin G."/>
            <person name="Goldberg J."/>
            <person name="Griggs A."/>
            <person name="Gujja S."/>
            <person name="Hansen M."/>
            <person name="Heiman D."/>
            <person name="Howarth C."/>
            <person name="Larimer J."/>
            <person name="Lui A."/>
            <person name="MacDonald P.J.P."/>
            <person name="McCowen C."/>
            <person name="Montmayeur A."/>
            <person name="Murphy C."/>
            <person name="Neiman D."/>
            <person name="Pearson M."/>
            <person name="Priest M."/>
            <person name="Roberts A."/>
            <person name="Saif S."/>
            <person name="Shea T."/>
            <person name="Sisk P."/>
            <person name="Stolte C."/>
            <person name="Sykes S."/>
            <person name="Wortman J."/>
            <person name="Nusbaum C."/>
            <person name="Birren B."/>
        </authorList>
    </citation>
    <scope>NUCLEOTIDE SEQUENCE [LARGE SCALE GENOMIC DNA]</scope>
    <source>
        <strain evidence="7 8">ATCC 38327</strain>
    </source>
</reference>
<dbReference type="STRING" id="578462.A0A0L0S3V8"/>
<name>A0A0L0S3V8_ALLM3</name>
<dbReference type="eggNOG" id="KOG0157">
    <property type="taxonomic scope" value="Eukaryota"/>
</dbReference>
<dbReference type="OMA" id="PVYNECV"/>
<keyword evidence="4 5" id="KW-0408">Iron</keyword>
<keyword evidence="6" id="KW-0503">Monooxygenase</keyword>
<evidence type="ECO:0000256" key="3">
    <source>
        <dbReference type="ARBA" id="ARBA00022723"/>
    </source>
</evidence>
<dbReference type="InterPro" id="IPR002401">
    <property type="entry name" value="Cyt_P450_E_grp-I"/>
</dbReference>
<keyword evidence="6" id="KW-0560">Oxidoreductase</keyword>
<dbReference type="InterPro" id="IPR001128">
    <property type="entry name" value="Cyt_P450"/>
</dbReference>
<dbReference type="InterPro" id="IPR036396">
    <property type="entry name" value="Cyt_P450_sf"/>
</dbReference>
<keyword evidence="3 5" id="KW-0479">Metal-binding</keyword>
<dbReference type="EMBL" id="GG745331">
    <property type="protein sequence ID" value="KNE57238.1"/>
    <property type="molecule type" value="Genomic_DNA"/>
</dbReference>
<dbReference type="PRINTS" id="PR00385">
    <property type="entry name" value="P450"/>
</dbReference>
<dbReference type="PANTHER" id="PTHR24305">
    <property type="entry name" value="CYTOCHROME P450"/>
    <property type="match status" value="1"/>
</dbReference>
<dbReference type="GO" id="GO:0004497">
    <property type="term" value="F:monooxygenase activity"/>
    <property type="evidence" value="ECO:0007669"/>
    <property type="project" value="UniProtKB-KW"/>
</dbReference>
<dbReference type="SUPFAM" id="SSF48264">
    <property type="entry name" value="Cytochrome P450"/>
    <property type="match status" value="1"/>
</dbReference>
<evidence type="ECO:0000256" key="6">
    <source>
        <dbReference type="RuleBase" id="RU000461"/>
    </source>
</evidence>
<sequence length="564" mass="62343">MALASTITNGALAPLTQWVTTAFRSLDRVPWTTLPAAAGNRAVVARVLSWGILAAAGYLALRVYRTVLWVPPAMRHLPRVSPWTTLRAMISSNNIVAALERQFVAIARDARRRGLTVAESVPEIWAAWMFGKWTVMVTHPDDARTILTQGVDVFDKPVFPAAPLLLGNSNIVFSPHEDWKRHRKVVNPAFRRGWSTTLFGDLGRQLFVRFDDAAARGDSVDVKFWMSRLTLEAIAISAFGEPFNALKEADSPMLKAFETMVLNGTNPLVVFARPIAKLTPMWAELKQQVDTFNQHLLAIIARKEAALKARKASGQVASIDDMDLLDLMVDAAEQEGDYTREDMRNDTVVFFLAGHDTTTTALIAAIYFLGMHPEAQQRARAEVLALAVLGCPSTDLSAADFPSPTNAEITRLPYLTAVIKEAMRLYPSIPHIPPRVTTSTVTLRDGTTLPPGSRVMVAAAAMQRAPWLWDRPNAFDPDRFLGIDADAMHASAHDFKWIPFGAGQRVCLGQAMAVMEMRVVLAMVLARYEWTVAGDDEALRGTPRTSRAGMVQMRDVQIMFKRLA</sequence>
<evidence type="ECO:0000256" key="1">
    <source>
        <dbReference type="ARBA" id="ARBA00001971"/>
    </source>
</evidence>
<evidence type="ECO:0000256" key="5">
    <source>
        <dbReference type="PIRSR" id="PIRSR602401-1"/>
    </source>
</evidence>
<evidence type="ECO:0000256" key="4">
    <source>
        <dbReference type="ARBA" id="ARBA00023004"/>
    </source>
</evidence>
<proteinExistence type="inferred from homology"/>